<evidence type="ECO:0000313" key="3">
    <source>
        <dbReference type="RefSeq" id="XP_021845026.1"/>
    </source>
</evidence>
<dbReference type="RefSeq" id="XP_021845026.1">
    <property type="nucleotide sequence ID" value="XM_021989334.2"/>
</dbReference>
<evidence type="ECO:0000256" key="1">
    <source>
        <dbReference type="SAM" id="Phobius"/>
    </source>
</evidence>
<dbReference type="GeneID" id="110784883"/>
<evidence type="ECO:0000313" key="2">
    <source>
        <dbReference type="Proteomes" id="UP000813463"/>
    </source>
</evidence>
<reference evidence="3" key="2">
    <citation type="submission" date="2025-08" db="UniProtKB">
        <authorList>
            <consortium name="RefSeq"/>
        </authorList>
    </citation>
    <scope>IDENTIFICATION</scope>
    <source>
        <tissue evidence="3">Leaf</tissue>
    </source>
</reference>
<feature type="transmembrane region" description="Helical" evidence="1">
    <location>
        <begin position="122"/>
        <end position="141"/>
    </location>
</feature>
<dbReference type="Proteomes" id="UP000813463">
    <property type="component" value="Chromosome 6"/>
</dbReference>
<reference evidence="2" key="1">
    <citation type="journal article" date="2021" name="Nat. Commun.">
        <title>Genomic analyses provide insights into spinach domestication and the genetic basis of agronomic traits.</title>
        <authorList>
            <person name="Cai X."/>
            <person name="Sun X."/>
            <person name="Xu C."/>
            <person name="Sun H."/>
            <person name="Wang X."/>
            <person name="Ge C."/>
            <person name="Zhang Z."/>
            <person name="Wang Q."/>
            <person name="Fei Z."/>
            <person name="Jiao C."/>
            <person name="Wang Q."/>
        </authorList>
    </citation>
    <scope>NUCLEOTIDE SEQUENCE [LARGE SCALE GENOMIC DNA]</scope>
    <source>
        <strain evidence="2">cv. Varoflay</strain>
    </source>
</reference>
<keyword evidence="1" id="KW-0812">Transmembrane</keyword>
<dbReference type="PANTHER" id="PTHR38364:SF1">
    <property type="entry name" value="OS04G0475300 PROTEIN"/>
    <property type="match status" value="1"/>
</dbReference>
<gene>
    <name evidence="3" type="primary">LOC110784883</name>
</gene>
<dbReference type="AlphaFoldDB" id="A0A9R0I9C4"/>
<keyword evidence="1" id="KW-0472">Membrane</keyword>
<organism evidence="2 3">
    <name type="scientific">Spinacia oleracea</name>
    <name type="common">Spinach</name>
    <dbReference type="NCBI Taxonomy" id="3562"/>
    <lineage>
        <taxon>Eukaryota</taxon>
        <taxon>Viridiplantae</taxon>
        <taxon>Streptophyta</taxon>
        <taxon>Embryophyta</taxon>
        <taxon>Tracheophyta</taxon>
        <taxon>Spermatophyta</taxon>
        <taxon>Magnoliopsida</taxon>
        <taxon>eudicotyledons</taxon>
        <taxon>Gunneridae</taxon>
        <taxon>Pentapetalae</taxon>
        <taxon>Caryophyllales</taxon>
        <taxon>Chenopodiaceae</taxon>
        <taxon>Chenopodioideae</taxon>
        <taxon>Anserineae</taxon>
        <taxon>Spinacia</taxon>
    </lineage>
</organism>
<keyword evidence="1" id="KW-1133">Transmembrane helix</keyword>
<protein>
    <submittedName>
        <fullName evidence="3">Uncharacterized protein</fullName>
    </submittedName>
</protein>
<proteinExistence type="predicted"/>
<accession>A0A9R0I9C4</accession>
<dbReference type="OrthoDB" id="679818at2759"/>
<keyword evidence="2" id="KW-1185">Reference proteome</keyword>
<name>A0A9R0I9C4_SPIOL</name>
<dbReference type="PANTHER" id="PTHR38364">
    <property type="entry name" value="OSJNBA0022H21.9 PROTEIN"/>
    <property type="match status" value="1"/>
</dbReference>
<sequence length="146" mass="17389">MEDTTWEQKFETLTHILTNPTTNPSLHSQYFIANQIPCYLNWDYPPLLCPKYQHPTFNLRWAFSLFLKRASRLRVSWRSKCPYSQPPPLILSNGVEEAKWDDEGKRLYFRKRVLRKKLQSEVNPVIPVLVPNILLLCLLFWDPFPQ</sequence>
<dbReference type="KEGG" id="soe:110784883"/>